<reference evidence="8" key="1">
    <citation type="submission" date="2012-09" db="EMBL/GenBank/DDBJ databases">
        <authorList>
            <person name="Weinstock G."/>
            <person name="Sodergren E."/>
            <person name="Clifton S."/>
            <person name="Fulton L."/>
            <person name="Fulton B."/>
            <person name="Courtney L."/>
            <person name="Fronick C."/>
            <person name="Harrison M."/>
            <person name="Strong C."/>
            <person name="Farmer C."/>
            <person name="Delehaunty K."/>
            <person name="Markovic C."/>
            <person name="Hall O."/>
            <person name="Minx P."/>
            <person name="Tomlinson C."/>
            <person name="Mitreva M."/>
            <person name="Nelson J."/>
            <person name="Hou S."/>
            <person name="Wollam A."/>
            <person name="Pepin K.H."/>
            <person name="Johnson M."/>
            <person name="Bhonagiri V."/>
            <person name="Nash W.E."/>
            <person name="Suruliraj S."/>
            <person name="Warren W."/>
            <person name="Chinwalla A."/>
            <person name="Mardis E.R."/>
            <person name="Wilson R.K."/>
        </authorList>
    </citation>
    <scope>NUCLEOTIDE SEQUENCE [LARGE SCALE GENOMIC DNA]</scope>
    <source>
        <strain evidence="8">OS1</strain>
    </source>
</reference>
<comment type="catalytic activity">
    <reaction evidence="6">
        <text>D-erythro-1-(imidazol-4-yl)glycerol 3-phosphate = 3-(imidazol-4-yl)-2-oxopropyl phosphate + H2O</text>
        <dbReference type="Rhea" id="RHEA:11040"/>
        <dbReference type="ChEBI" id="CHEBI:15377"/>
        <dbReference type="ChEBI" id="CHEBI:57766"/>
        <dbReference type="ChEBI" id="CHEBI:58278"/>
        <dbReference type="EC" id="4.2.1.19"/>
    </reaction>
</comment>
<evidence type="ECO:0000256" key="2">
    <source>
        <dbReference type="ARBA" id="ARBA00016664"/>
    </source>
</evidence>
<accession>A0A0T5XC43</accession>
<comment type="pathway">
    <text evidence="1 6">Amino-acid biosynthesis; L-histidine biosynthesis; L-histidine from 5-phospho-alpha-D-ribose 1-diphosphate: step 6/9.</text>
</comment>
<keyword evidence="5 6" id="KW-0456">Lyase</keyword>
<dbReference type="AlphaFoldDB" id="A0A0T5XC43"/>
<dbReference type="eggNOG" id="COG0131">
    <property type="taxonomic scope" value="Bacteria"/>
</dbReference>
<dbReference type="GO" id="GO:0005737">
    <property type="term" value="C:cytoplasm"/>
    <property type="evidence" value="ECO:0007669"/>
    <property type="project" value="UniProtKB-SubCell"/>
</dbReference>
<keyword evidence="6" id="KW-0963">Cytoplasm</keyword>
<evidence type="ECO:0000256" key="1">
    <source>
        <dbReference type="ARBA" id="ARBA00005047"/>
    </source>
</evidence>
<dbReference type="Gene3D" id="3.30.230.40">
    <property type="entry name" value="Imidazole glycerol phosphate dehydratase, domain 1"/>
    <property type="match status" value="2"/>
</dbReference>
<dbReference type="InterPro" id="IPR020565">
    <property type="entry name" value="ImidazoleglycerP_deHydtase_CS"/>
</dbReference>
<dbReference type="SUPFAM" id="SSF54211">
    <property type="entry name" value="Ribosomal protein S5 domain 2-like"/>
    <property type="match status" value="2"/>
</dbReference>
<dbReference type="PROSITE" id="PS00954">
    <property type="entry name" value="IGP_DEHYDRATASE_1"/>
    <property type="match status" value="1"/>
</dbReference>
<dbReference type="STRING" id="592015.HMPREF1705_03180"/>
<keyword evidence="4 6" id="KW-0368">Histidine biosynthesis</keyword>
<evidence type="ECO:0000256" key="3">
    <source>
        <dbReference type="ARBA" id="ARBA00022605"/>
    </source>
</evidence>
<dbReference type="FunFam" id="3.30.230.40:FF:000003">
    <property type="entry name" value="Imidazoleglycerol-phosphate dehydratase HisB"/>
    <property type="match status" value="1"/>
</dbReference>
<keyword evidence="8" id="KW-1185">Reference proteome</keyword>
<dbReference type="InterPro" id="IPR020568">
    <property type="entry name" value="Ribosomal_Su5_D2-typ_SF"/>
</dbReference>
<evidence type="ECO:0000256" key="5">
    <source>
        <dbReference type="ARBA" id="ARBA00023239"/>
    </source>
</evidence>
<dbReference type="GO" id="GO:0004424">
    <property type="term" value="F:imidazoleglycerol-phosphate dehydratase activity"/>
    <property type="evidence" value="ECO:0007669"/>
    <property type="project" value="UniProtKB-UniRule"/>
</dbReference>
<dbReference type="InterPro" id="IPR000807">
    <property type="entry name" value="ImidazoleglycerolP_deHydtase"/>
</dbReference>
<comment type="caution">
    <text evidence="7">The sequence shown here is derived from an EMBL/GenBank/DDBJ whole genome shotgun (WGS) entry which is preliminary data.</text>
</comment>
<dbReference type="UniPathway" id="UPA00031">
    <property type="reaction ID" value="UER00011"/>
</dbReference>
<comment type="subcellular location">
    <subcellularLocation>
        <location evidence="6">Cytoplasm</location>
    </subcellularLocation>
</comment>
<keyword evidence="3 6" id="KW-0028">Amino-acid biosynthesis</keyword>
<evidence type="ECO:0000256" key="4">
    <source>
        <dbReference type="ARBA" id="ARBA00023102"/>
    </source>
</evidence>
<organism evidence="7 8">
    <name type="scientific">Acetomicrobium hydrogeniformans ATCC BAA-1850</name>
    <dbReference type="NCBI Taxonomy" id="592015"/>
    <lineage>
        <taxon>Bacteria</taxon>
        <taxon>Thermotogati</taxon>
        <taxon>Synergistota</taxon>
        <taxon>Synergistia</taxon>
        <taxon>Synergistales</taxon>
        <taxon>Acetomicrobiaceae</taxon>
        <taxon>Acetomicrobium</taxon>
    </lineage>
</organism>
<dbReference type="CDD" id="cd07914">
    <property type="entry name" value="IGPD"/>
    <property type="match status" value="1"/>
</dbReference>
<dbReference type="PANTHER" id="PTHR23133">
    <property type="entry name" value="IMIDAZOLEGLYCEROL-PHOSPHATE DEHYDRATASE HIS7"/>
    <property type="match status" value="1"/>
</dbReference>
<dbReference type="GO" id="GO:0000105">
    <property type="term" value="P:L-histidine biosynthetic process"/>
    <property type="evidence" value="ECO:0007669"/>
    <property type="project" value="UniProtKB-UniRule"/>
</dbReference>
<proteinExistence type="inferred from homology"/>
<evidence type="ECO:0000313" key="8">
    <source>
        <dbReference type="Proteomes" id="UP000005273"/>
    </source>
</evidence>
<dbReference type="RefSeq" id="WP_057940846.1">
    <property type="nucleotide sequence ID" value="NZ_ACJX03000001.1"/>
</dbReference>
<sequence>MYEAFRRTEETTVKVSLALEGEGIEIDVPVGFLGHMLELLLFNAGVYGRIEARGDVHVDDHHTVEDVAITLGRALKELWTSRQIERYGWAAIPMDETLVLAAVDASGRGSLSWKGCFPSPKCGNFDTELIPEFWRAFSREAALTLHLQALSVDNSHHLAEATFKAVGRALKQALKSSERPSSTKGAII</sequence>
<dbReference type="InterPro" id="IPR038494">
    <property type="entry name" value="IGPD_sf"/>
</dbReference>
<gene>
    <name evidence="6" type="primary">hisB</name>
    <name evidence="7" type="ORF">HMPREF1705_03180</name>
</gene>
<name>A0A0T5XC43_9BACT</name>
<dbReference type="Proteomes" id="UP000005273">
    <property type="component" value="Unassembled WGS sequence"/>
</dbReference>
<dbReference type="PANTHER" id="PTHR23133:SF2">
    <property type="entry name" value="IMIDAZOLEGLYCEROL-PHOSPHATE DEHYDRATASE"/>
    <property type="match status" value="1"/>
</dbReference>
<evidence type="ECO:0000313" key="7">
    <source>
        <dbReference type="EMBL" id="KRT35920.1"/>
    </source>
</evidence>
<protein>
    <recommendedName>
        <fullName evidence="2 6">Imidazoleglycerol-phosphate dehydratase</fullName>
        <shortName evidence="6">IGPD</shortName>
        <ecNumber evidence="6">4.2.1.19</ecNumber>
    </recommendedName>
</protein>
<dbReference type="OrthoDB" id="9790411at2"/>
<evidence type="ECO:0000256" key="6">
    <source>
        <dbReference type="HAMAP-Rule" id="MF_00076"/>
    </source>
</evidence>
<dbReference type="EMBL" id="ACJX03000001">
    <property type="protein sequence ID" value="KRT35920.1"/>
    <property type="molecule type" value="Genomic_DNA"/>
</dbReference>
<dbReference type="FunFam" id="3.30.230.40:FF:000001">
    <property type="entry name" value="Imidazoleglycerol-phosphate dehydratase HisB"/>
    <property type="match status" value="1"/>
</dbReference>
<dbReference type="HAMAP" id="MF_00076">
    <property type="entry name" value="HisB"/>
    <property type="match status" value="1"/>
</dbReference>
<comment type="similarity">
    <text evidence="6">Belongs to the imidazoleglycerol-phosphate dehydratase family.</text>
</comment>
<dbReference type="Pfam" id="PF00475">
    <property type="entry name" value="IGPD"/>
    <property type="match status" value="1"/>
</dbReference>
<dbReference type="EC" id="4.2.1.19" evidence="6"/>